<sequence>MALVQTPTPSHQTEEDYEADAELLSSRAGERRRRSALERSMLSQTTLTKATKKLPRSKW</sequence>
<reference evidence="2 4" key="2">
    <citation type="journal article" date="2011" name="PLoS Biol.">
        <title>Modernizing reference genome assemblies.</title>
        <authorList>
            <person name="Church D.M."/>
            <person name="Schneider V.A."/>
            <person name="Graves T."/>
            <person name="Auger K."/>
            <person name="Cunningham F."/>
            <person name="Bouk N."/>
            <person name="Chen H.C."/>
            <person name="Agarwala R."/>
            <person name="McLaren W.M."/>
            <person name="Ritchie G.R."/>
            <person name="Albracht D."/>
            <person name="Kremitzki M."/>
            <person name="Rock S."/>
            <person name="Kotkiewicz H."/>
            <person name="Kremitzki C."/>
            <person name="Wollam A."/>
            <person name="Trani L."/>
            <person name="Fulton L."/>
            <person name="Fulton R."/>
            <person name="Matthews L."/>
            <person name="Whitehead S."/>
            <person name="Chow W."/>
            <person name="Torrance J."/>
            <person name="Dunn M."/>
            <person name="Harden G."/>
            <person name="Threadgold G."/>
            <person name="Wood J."/>
            <person name="Collins J."/>
            <person name="Heath P."/>
            <person name="Griffiths G."/>
            <person name="Pelan S."/>
            <person name="Grafham D."/>
            <person name="Eichler E.E."/>
            <person name="Weinstock G."/>
            <person name="Mardis E.R."/>
            <person name="Wilson R.K."/>
            <person name="Howe K."/>
            <person name="Flicek P."/>
            <person name="Hubbard T."/>
        </authorList>
    </citation>
    <scope>NUCLEOTIDE SEQUENCE [LARGE SCALE GENOMIC DNA]</scope>
    <source>
        <strain evidence="2 4">C57BL/6J</strain>
    </source>
</reference>
<name>D6RFC1_MOUSE</name>
<proteinExistence type="predicted"/>
<accession>D6RFC1</accession>
<dbReference type="AlphaFoldDB" id="D6RFC1"/>
<organism evidence="2 4">
    <name type="scientific">Mus musculus</name>
    <name type="common">Mouse</name>
    <dbReference type="NCBI Taxonomy" id="10090"/>
    <lineage>
        <taxon>Eukaryota</taxon>
        <taxon>Metazoa</taxon>
        <taxon>Chordata</taxon>
        <taxon>Craniata</taxon>
        <taxon>Vertebrata</taxon>
        <taxon>Euteleostomi</taxon>
        <taxon>Mammalia</taxon>
        <taxon>Eutheria</taxon>
        <taxon>Euarchontoglires</taxon>
        <taxon>Glires</taxon>
        <taxon>Rodentia</taxon>
        <taxon>Myomorpha</taxon>
        <taxon>Muroidea</taxon>
        <taxon>Muridae</taxon>
        <taxon>Murinae</taxon>
        <taxon>Mus</taxon>
        <taxon>Mus</taxon>
    </lineage>
</organism>
<evidence type="ECO:0000256" key="1">
    <source>
        <dbReference type="SAM" id="MobiDB-lite"/>
    </source>
</evidence>
<evidence type="ECO:0000313" key="4">
    <source>
        <dbReference type="Proteomes" id="UP000000589"/>
    </source>
</evidence>
<dbReference type="VEuPathDB" id="HostDB:ENSMUSG00000033576"/>
<reference evidence="2" key="4">
    <citation type="submission" date="2025-09" db="UniProtKB">
        <authorList>
            <consortium name="Ensembl"/>
        </authorList>
    </citation>
    <scope>IDENTIFICATION</scope>
    <source>
        <strain evidence="2">C57BL/6J</strain>
    </source>
</reference>
<reference evidence="2" key="3">
    <citation type="submission" date="2025-08" db="UniProtKB">
        <authorList>
            <consortium name="Ensembl"/>
        </authorList>
    </citation>
    <scope>IDENTIFICATION</scope>
    <source>
        <strain evidence="2">C57BL/6J</strain>
    </source>
</reference>
<feature type="compositionally biased region" description="Polar residues" evidence="1">
    <location>
        <begin position="1"/>
        <end position="11"/>
    </location>
</feature>
<protein>
    <submittedName>
        <fullName evidence="2">Apolipoprotein L 6</fullName>
    </submittedName>
</protein>
<dbReference type="ExpressionAtlas" id="D6RFC1">
    <property type="expression patterns" value="baseline and differential"/>
</dbReference>
<reference evidence="2 4" key="1">
    <citation type="journal article" date="2009" name="PLoS Biol.">
        <title>Lineage-specific biology revealed by a finished genome assembly of the mouse.</title>
        <authorList>
            <consortium name="Mouse Genome Sequencing Consortium"/>
            <person name="Church D.M."/>
            <person name="Goodstadt L."/>
            <person name="Hillier L.W."/>
            <person name="Zody M.C."/>
            <person name="Goldstein S."/>
            <person name="She X."/>
            <person name="Bult C.J."/>
            <person name="Agarwala R."/>
            <person name="Cherry J.L."/>
            <person name="DiCuccio M."/>
            <person name="Hlavina W."/>
            <person name="Kapustin Y."/>
            <person name="Meric P."/>
            <person name="Maglott D."/>
            <person name="Birtle Z."/>
            <person name="Marques A.C."/>
            <person name="Graves T."/>
            <person name="Zhou S."/>
            <person name="Teague B."/>
            <person name="Potamousis K."/>
            <person name="Churas C."/>
            <person name="Place M."/>
            <person name="Herschleb J."/>
            <person name="Runnheim R."/>
            <person name="Forrest D."/>
            <person name="Amos-Landgraf J."/>
            <person name="Schwartz D.C."/>
            <person name="Cheng Z."/>
            <person name="Lindblad-Toh K."/>
            <person name="Eichler E.E."/>
            <person name="Ponting C.P."/>
        </authorList>
    </citation>
    <scope>NUCLEOTIDE SEQUENCE [LARGE SCALE GENOMIC DNA]</scope>
    <source>
        <strain evidence="2 4">C57BL/6J</strain>
    </source>
</reference>
<dbReference type="Ensembl" id="ENSMUST00000142405.8">
    <property type="protein sequence ID" value="ENSMUSP00000117135.2"/>
    <property type="gene ID" value="ENSMUSG00000033576.13"/>
</dbReference>
<dbReference type="Proteomes" id="UP000000589">
    <property type="component" value="Chromosome 15"/>
</dbReference>
<dbReference type="Bgee" id="ENSMUSG00000033576">
    <property type="expression patterns" value="Expressed in epididymal fat pad and 63 other cell types or tissues"/>
</dbReference>
<evidence type="ECO:0000313" key="2">
    <source>
        <dbReference type="Ensembl" id="ENSMUSP00000117135.2"/>
    </source>
</evidence>
<dbReference type="MGI" id="MGI:1919189">
    <property type="gene designation" value="Apol6"/>
</dbReference>
<evidence type="ECO:0000313" key="3">
    <source>
        <dbReference type="MGI" id="MGI:1919189"/>
    </source>
</evidence>
<feature type="compositionally biased region" description="Basic residues" evidence="1">
    <location>
        <begin position="50"/>
        <end position="59"/>
    </location>
</feature>
<dbReference type="AGR" id="MGI:1919189"/>
<dbReference type="SMR" id="D6RFC1"/>
<dbReference type="GeneTree" id="ENSGT01030000234599"/>
<feature type="region of interest" description="Disordered" evidence="1">
    <location>
        <begin position="1"/>
        <end position="59"/>
    </location>
</feature>
<gene>
    <name evidence="2 3" type="primary">Apol6</name>
</gene>
<dbReference type="Antibodypedia" id="25455">
    <property type="antibodies" value="255 antibodies from 29 providers"/>
</dbReference>
<keyword evidence="4" id="KW-1185">Reference proteome</keyword>
<dbReference type="HOGENOM" id="CLU_2960125_0_0_1"/>